<evidence type="ECO:0008006" key="6">
    <source>
        <dbReference type="Google" id="ProtNLM"/>
    </source>
</evidence>
<evidence type="ECO:0000256" key="1">
    <source>
        <dbReference type="ARBA" id="ARBA00006484"/>
    </source>
</evidence>
<dbReference type="PANTHER" id="PTHR43477">
    <property type="entry name" value="DIHYDROANTICAPSIN 7-DEHYDROGENASE"/>
    <property type="match status" value="1"/>
</dbReference>
<dbReference type="InterPro" id="IPR051122">
    <property type="entry name" value="SDR_DHRS6-like"/>
</dbReference>
<dbReference type="EMBL" id="BAABAQ010000024">
    <property type="protein sequence ID" value="GAA4210755.1"/>
    <property type="molecule type" value="Genomic_DNA"/>
</dbReference>
<keyword evidence="2" id="KW-0560">Oxidoreductase</keyword>
<accession>A0ABP8BMU9</accession>
<dbReference type="InterPro" id="IPR036291">
    <property type="entry name" value="NAD(P)-bd_dom_sf"/>
</dbReference>
<dbReference type="RefSeq" id="WP_344923476.1">
    <property type="nucleotide sequence ID" value="NZ_BAABAQ010000024.1"/>
</dbReference>
<proteinExistence type="inferred from homology"/>
<comment type="caution">
    <text evidence="4">The sequence shown here is derived from an EMBL/GenBank/DDBJ whole genome shotgun (WGS) entry which is preliminary data.</text>
</comment>
<gene>
    <name evidence="4" type="ORF">GCM10022252_79010</name>
</gene>
<dbReference type="PRINTS" id="PR00081">
    <property type="entry name" value="GDHRDH"/>
</dbReference>
<feature type="compositionally biased region" description="Basic residues" evidence="3">
    <location>
        <begin position="24"/>
        <end position="34"/>
    </location>
</feature>
<evidence type="ECO:0000313" key="5">
    <source>
        <dbReference type="Proteomes" id="UP001501251"/>
    </source>
</evidence>
<dbReference type="Gene3D" id="3.40.50.720">
    <property type="entry name" value="NAD(P)-binding Rossmann-like Domain"/>
    <property type="match status" value="1"/>
</dbReference>
<keyword evidence="5" id="KW-1185">Reference proteome</keyword>
<comment type="similarity">
    <text evidence="1">Belongs to the short-chain dehydrogenases/reductases (SDR) family.</text>
</comment>
<feature type="region of interest" description="Disordered" evidence="3">
    <location>
        <begin position="24"/>
        <end position="63"/>
    </location>
</feature>
<evidence type="ECO:0000256" key="3">
    <source>
        <dbReference type="SAM" id="MobiDB-lite"/>
    </source>
</evidence>
<reference evidence="5" key="1">
    <citation type="journal article" date="2019" name="Int. J. Syst. Evol. Microbiol.">
        <title>The Global Catalogue of Microorganisms (GCM) 10K type strain sequencing project: providing services to taxonomists for standard genome sequencing and annotation.</title>
        <authorList>
            <consortium name="The Broad Institute Genomics Platform"/>
            <consortium name="The Broad Institute Genome Sequencing Center for Infectious Disease"/>
            <person name="Wu L."/>
            <person name="Ma J."/>
        </authorList>
    </citation>
    <scope>NUCLEOTIDE SEQUENCE [LARGE SCALE GENOMIC DNA]</scope>
    <source>
        <strain evidence="5">JCM 17388</strain>
    </source>
</reference>
<organism evidence="4 5">
    <name type="scientific">Streptosporangium oxazolinicum</name>
    <dbReference type="NCBI Taxonomy" id="909287"/>
    <lineage>
        <taxon>Bacteria</taxon>
        <taxon>Bacillati</taxon>
        <taxon>Actinomycetota</taxon>
        <taxon>Actinomycetes</taxon>
        <taxon>Streptosporangiales</taxon>
        <taxon>Streptosporangiaceae</taxon>
        <taxon>Streptosporangium</taxon>
    </lineage>
</organism>
<name>A0ABP8BMU9_9ACTN</name>
<protein>
    <recommendedName>
        <fullName evidence="6">SDR family oxidoreductase</fullName>
    </recommendedName>
</protein>
<evidence type="ECO:0000313" key="4">
    <source>
        <dbReference type="EMBL" id="GAA4210755.1"/>
    </source>
</evidence>
<sequence length="119" mass="12430">MHASEGRRFGVTLTNSWRHLCARRHNRERGRGRTGHNLDPAAEYGPRGVRVSAVNPGPTRTEGTAAMGERLDQLAGLAPAGRPGTAEEIASAVVYLAGDAAAFMHGAVLAVDGGRTATS</sequence>
<evidence type="ECO:0000256" key="2">
    <source>
        <dbReference type="ARBA" id="ARBA00023002"/>
    </source>
</evidence>
<dbReference type="Proteomes" id="UP001501251">
    <property type="component" value="Unassembled WGS sequence"/>
</dbReference>
<dbReference type="PANTHER" id="PTHR43477:SF1">
    <property type="entry name" value="DIHYDROANTICAPSIN 7-DEHYDROGENASE"/>
    <property type="match status" value="1"/>
</dbReference>
<dbReference type="SUPFAM" id="SSF51735">
    <property type="entry name" value="NAD(P)-binding Rossmann-fold domains"/>
    <property type="match status" value="1"/>
</dbReference>
<dbReference type="InterPro" id="IPR002347">
    <property type="entry name" value="SDR_fam"/>
</dbReference>
<dbReference type="Pfam" id="PF13561">
    <property type="entry name" value="adh_short_C2"/>
    <property type="match status" value="1"/>
</dbReference>